<sequence length="309" mass="35411">MRSPRYVLKPPEVRSQDAMVSCLSSKADQVQISPTDWESCFFSIPPSECCRSDKVQRLLIDGVPQVIRHRVWGYSTNSMTSRIDGLFAQLVARELEDVPSTLDTDVEQFVDKHPNVCYTPLVTILRAYMAHVPDIRYHPGLVSIAGFILLQCSHDEEDAFWLFVSLMNTHMRPFFSDNADDFKTHAAYIESYMLEKHDLLMGAIRETLVNSPLALCRAWFPHMFVDILPIGHLLRVWDYIFCLGVQNLSSIVVEILTSDWMFDALGEAQDKNTVLDILEIPFTFVPPDDPNSFAMKFVRYDPLEILKID</sequence>
<dbReference type="SMART" id="SM00164">
    <property type="entry name" value="TBC"/>
    <property type="match status" value="1"/>
</dbReference>
<feature type="domain" description="Rab-GAP TBC" evidence="1">
    <location>
        <begin position="62"/>
        <end position="244"/>
    </location>
</feature>
<keyword evidence="3" id="KW-1185">Reference proteome</keyword>
<dbReference type="PANTHER" id="PTHR47219">
    <property type="entry name" value="RAB GTPASE-ACTIVATING PROTEIN 1-LIKE"/>
    <property type="match status" value="1"/>
</dbReference>
<reference evidence="2" key="1">
    <citation type="journal article" date="2021" name="New Phytol.">
        <title>Evolutionary innovations through gain and loss of genes in the ectomycorrhizal Boletales.</title>
        <authorList>
            <person name="Wu G."/>
            <person name="Miyauchi S."/>
            <person name="Morin E."/>
            <person name="Kuo A."/>
            <person name="Drula E."/>
            <person name="Varga T."/>
            <person name="Kohler A."/>
            <person name="Feng B."/>
            <person name="Cao Y."/>
            <person name="Lipzen A."/>
            <person name="Daum C."/>
            <person name="Hundley H."/>
            <person name="Pangilinan J."/>
            <person name="Johnson J."/>
            <person name="Barry K."/>
            <person name="LaButti K."/>
            <person name="Ng V."/>
            <person name="Ahrendt S."/>
            <person name="Min B."/>
            <person name="Choi I.G."/>
            <person name="Park H."/>
            <person name="Plett J.M."/>
            <person name="Magnuson J."/>
            <person name="Spatafora J.W."/>
            <person name="Nagy L.G."/>
            <person name="Henrissat B."/>
            <person name="Grigoriev I.V."/>
            <person name="Yang Z.L."/>
            <person name="Xu J."/>
            <person name="Martin F.M."/>
        </authorList>
    </citation>
    <scope>NUCLEOTIDE SEQUENCE</scope>
    <source>
        <strain evidence="2">KKN 215</strain>
    </source>
</reference>
<comment type="caution">
    <text evidence="2">The sequence shown here is derived from an EMBL/GenBank/DDBJ whole genome shotgun (WGS) entry which is preliminary data.</text>
</comment>
<name>A0A8K0UT55_9AGAR</name>
<dbReference type="InterPro" id="IPR050302">
    <property type="entry name" value="Rab_GAP_TBC_domain"/>
</dbReference>
<evidence type="ECO:0000313" key="3">
    <source>
        <dbReference type="Proteomes" id="UP000813824"/>
    </source>
</evidence>
<dbReference type="AlphaFoldDB" id="A0A8K0UT55"/>
<dbReference type="GO" id="GO:0005096">
    <property type="term" value="F:GTPase activator activity"/>
    <property type="evidence" value="ECO:0007669"/>
    <property type="project" value="TreeGrafter"/>
</dbReference>
<organism evidence="2 3">
    <name type="scientific">Cristinia sonorae</name>
    <dbReference type="NCBI Taxonomy" id="1940300"/>
    <lineage>
        <taxon>Eukaryota</taxon>
        <taxon>Fungi</taxon>
        <taxon>Dikarya</taxon>
        <taxon>Basidiomycota</taxon>
        <taxon>Agaricomycotina</taxon>
        <taxon>Agaricomycetes</taxon>
        <taxon>Agaricomycetidae</taxon>
        <taxon>Agaricales</taxon>
        <taxon>Pleurotineae</taxon>
        <taxon>Stephanosporaceae</taxon>
        <taxon>Cristinia</taxon>
    </lineage>
</organism>
<proteinExistence type="predicted"/>
<dbReference type="OrthoDB" id="159449at2759"/>
<protein>
    <submittedName>
        <fullName evidence="2">Rab-GTPase-TBC domain-containing protein</fullName>
    </submittedName>
</protein>
<dbReference type="InterPro" id="IPR000195">
    <property type="entry name" value="Rab-GAP-TBC_dom"/>
</dbReference>
<dbReference type="Pfam" id="PF00566">
    <property type="entry name" value="RabGAP-TBC"/>
    <property type="match status" value="1"/>
</dbReference>
<dbReference type="EMBL" id="JAEVFJ010000007">
    <property type="protein sequence ID" value="KAH8103494.1"/>
    <property type="molecule type" value="Genomic_DNA"/>
</dbReference>
<accession>A0A8K0UT55</accession>
<dbReference type="Gene3D" id="1.10.8.270">
    <property type="entry name" value="putative rabgap domain of human tbc1 domain family member 14 like domains"/>
    <property type="match status" value="1"/>
</dbReference>
<dbReference type="GO" id="GO:0031267">
    <property type="term" value="F:small GTPase binding"/>
    <property type="evidence" value="ECO:0007669"/>
    <property type="project" value="TreeGrafter"/>
</dbReference>
<dbReference type="PANTHER" id="PTHR47219:SF9">
    <property type="entry name" value="GTPASE ACTIVATING PROTEIN AND CENTROSOME-ASSOCIATED, ISOFORM B"/>
    <property type="match status" value="1"/>
</dbReference>
<dbReference type="InterPro" id="IPR035969">
    <property type="entry name" value="Rab-GAP_TBC_sf"/>
</dbReference>
<dbReference type="Gene3D" id="1.10.472.80">
    <property type="entry name" value="Ypt/Rab-GAP domain of gyp1p, domain 3"/>
    <property type="match status" value="1"/>
</dbReference>
<dbReference type="PROSITE" id="PS50086">
    <property type="entry name" value="TBC_RABGAP"/>
    <property type="match status" value="1"/>
</dbReference>
<dbReference type="SUPFAM" id="SSF47923">
    <property type="entry name" value="Ypt/Rab-GAP domain of gyp1p"/>
    <property type="match status" value="2"/>
</dbReference>
<dbReference type="Proteomes" id="UP000813824">
    <property type="component" value="Unassembled WGS sequence"/>
</dbReference>
<evidence type="ECO:0000313" key="2">
    <source>
        <dbReference type="EMBL" id="KAH8103494.1"/>
    </source>
</evidence>
<evidence type="ECO:0000259" key="1">
    <source>
        <dbReference type="PROSITE" id="PS50086"/>
    </source>
</evidence>
<gene>
    <name evidence="2" type="ORF">BXZ70DRAFT_734358</name>
</gene>